<dbReference type="InterPro" id="IPR013766">
    <property type="entry name" value="Thioredoxin_domain"/>
</dbReference>
<evidence type="ECO:0000313" key="9">
    <source>
        <dbReference type="Proteomes" id="UP000470470"/>
    </source>
</evidence>
<dbReference type="InterPro" id="IPR017937">
    <property type="entry name" value="Thioredoxin_CS"/>
</dbReference>
<dbReference type="CDD" id="cd02966">
    <property type="entry name" value="TlpA_like_family"/>
    <property type="match status" value="1"/>
</dbReference>
<comment type="subcellular location">
    <subcellularLocation>
        <location evidence="1">Cell envelope</location>
    </subcellularLocation>
</comment>
<keyword evidence="2" id="KW-0201">Cytochrome c-type biogenesis</keyword>
<keyword evidence="4" id="KW-1015">Disulfide bond</keyword>
<dbReference type="GO" id="GO:0030313">
    <property type="term" value="C:cell envelope"/>
    <property type="evidence" value="ECO:0007669"/>
    <property type="project" value="UniProtKB-SubCell"/>
</dbReference>
<dbReference type="InterPro" id="IPR036249">
    <property type="entry name" value="Thioredoxin-like_sf"/>
</dbReference>
<dbReference type="Proteomes" id="UP000470470">
    <property type="component" value="Unassembled WGS sequence"/>
</dbReference>
<dbReference type="InterPro" id="IPR050553">
    <property type="entry name" value="Thioredoxin_ResA/DsbE_sf"/>
</dbReference>
<dbReference type="AlphaFoldDB" id="A0A7K3WHD2"/>
<proteinExistence type="predicted"/>
<comment type="caution">
    <text evidence="8">The sequence shown here is derived from an EMBL/GenBank/DDBJ whole genome shotgun (WGS) entry which is preliminary data.</text>
</comment>
<keyword evidence="5" id="KW-0676">Redox-active center</keyword>
<sequence>MSPRRAAALALPVALALLAGCTSSSDAEPDGRLSAPTAEVENTTLACPGQPDEAATGPQVLPALAFDCLGGGSVDFGRAPGVPTVVNIWASWCGPCREELPLMQGVADLGGDRLNVLGVVSTDGRAQATSFAADAGVTFPSAFDAQGDLAAELGKRALPVTYLVRADGSVAHTQIKPITSVDELRQLVATHLGVQL</sequence>
<protein>
    <submittedName>
        <fullName evidence="8">TlpA family protein disulfide reductase</fullName>
    </submittedName>
</protein>
<name>A0A7K3WHD2_9ACTN</name>
<feature type="signal peptide" evidence="6">
    <location>
        <begin position="1"/>
        <end position="27"/>
    </location>
</feature>
<evidence type="ECO:0000256" key="6">
    <source>
        <dbReference type="SAM" id="SignalP"/>
    </source>
</evidence>
<dbReference type="GO" id="GO:0017004">
    <property type="term" value="P:cytochrome complex assembly"/>
    <property type="evidence" value="ECO:0007669"/>
    <property type="project" value="UniProtKB-KW"/>
</dbReference>
<dbReference type="Pfam" id="PF08534">
    <property type="entry name" value="Redoxin"/>
    <property type="match status" value="1"/>
</dbReference>
<evidence type="ECO:0000259" key="7">
    <source>
        <dbReference type="PROSITE" id="PS51352"/>
    </source>
</evidence>
<dbReference type="SUPFAM" id="SSF52833">
    <property type="entry name" value="Thioredoxin-like"/>
    <property type="match status" value="1"/>
</dbReference>
<evidence type="ECO:0000256" key="1">
    <source>
        <dbReference type="ARBA" id="ARBA00004196"/>
    </source>
</evidence>
<gene>
    <name evidence="8" type="ORF">G1H19_13010</name>
</gene>
<dbReference type="InterPro" id="IPR013740">
    <property type="entry name" value="Redoxin"/>
</dbReference>
<reference evidence="8 9" key="1">
    <citation type="submission" date="2020-02" db="EMBL/GenBank/DDBJ databases">
        <title>The whole genome sequence of CPCC 205119.</title>
        <authorList>
            <person name="Jiang Z."/>
        </authorList>
    </citation>
    <scope>NUCLEOTIDE SEQUENCE [LARGE SCALE GENOMIC DNA]</scope>
    <source>
        <strain evidence="8 9">CPCC 205119</strain>
    </source>
</reference>
<dbReference type="GO" id="GO:0016491">
    <property type="term" value="F:oxidoreductase activity"/>
    <property type="evidence" value="ECO:0007669"/>
    <property type="project" value="InterPro"/>
</dbReference>
<dbReference type="PROSITE" id="PS51352">
    <property type="entry name" value="THIOREDOXIN_2"/>
    <property type="match status" value="1"/>
</dbReference>
<dbReference type="Gene3D" id="3.40.30.10">
    <property type="entry name" value="Glutaredoxin"/>
    <property type="match status" value="1"/>
</dbReference>
<organism evidence="8 9">
    <name type="scientific">Goekera deserti</name>
    <dbReference type="NCBI Taxonomy" id="2497753"/>
    <lineage>
        <taxon>Bacteria</taxon>
        <taxon>Bacillati</taxon>
        <taxon>Actinomycetota</taxon>
        <taxon>Actinomycetes</taxon>
        <taxon>Geodermatophilales</taxon>
        <taxon>Geodermatophilaceae</taxon>
        <taxon>Goekera</taxon>
    </lineage>
</organism>
<keyword evidence="3" id="KW-0735">Signal-anchor</keyword>
<dbReference type="EMBL" id="JAAGWK010000018">
    <property type="protein sequence ID" value="NEL54923.1"/>
    <property type="molecule type" value="Genomic_DNA"/>
</dbReference>
<keyword evidence="3" id="KW-0812">Transmembrane</keyword>
<evidence type="ECO:0000256" key="4">
    <source>
        <dbReference type="ARBA" id="ARBA00023157"/>
    </source>
</evidence>
<evidence type="ECO:0000256" key="5">
    <source>
        <dbReference type="ARBA" id="ARBA00023284"/>
    </source>
</evidence>
<evidence type="ECO:0000313" key="8">
    <source>
        <dbReference type="EMBL" id="NEL54923.1"/>
    </source>
</evidence>
<keyword evidence="9" id="KW-1185">Reference proteome</keyword>
<accession>A0A7K3WHD2</accession>
<feature type="chain" id="PRO_5038994188" evidence="6">
    <location>
        <begin position="28"/>
        <end position="196"/>
    </location>
</feature>
<feature type="domain" description="Thioredoxin" evidence="7">
    <location>
        <begin position="55"/>
        <end position="193"/>
    </location>
</feature>
<keyword evidence="6" id="KW-0732">Signal</keyword>
<evidence type="ECO:0000256" key="2">
    <source>
        <dbReference type="ARBA" id="ARBA00022748"/>
    </source>
</evidence>
<dbReference type="PANTHER" id="PTHR42852:SF6">
    <property type="entry name" value="THIOL:DISULFIDE INTERCHANGE PROTEIN DSBE"/>
    <property type="match status" value="1"/>
</dbReference>
<dbReference type="RefSeq" id="WP_162392947.1">
    <property type="nucleotide sequence ID" value="NZ_JAABOZ010000003.1"/>
</dbReference>
<dbReference type="PANTHER" id="PTHR42852">
    <property type="entry name" value="THIOL:DISULFIDE INTERCHANGE PROTEIN DSBE"/>
    <property type="match status" value="1"/>
</dbReference>
<dbReference type="PROSITE" id="PS51257">
    <property type="entry name" value="PROKAR_LIPOPROTEIN"/>
    <property type="match status" value="1"/>
</dbReference>
<dbReference type="PROSITE" id="PS00194">
    <property type="entry name" value="THIOREDOXIN_1"/>
    <property type="match status" value="1"/>
</dbReference>
<evidence type="ECO:0000256" key="3">
    <source>
        <dbReference type="ARBA" id="ARBA00022968"/>
    </source>
</evidence>